<dbReference type="InterPro" id="IPR019473">
    <property type="entry name" value="TFIID_su8_C"/>
</dbReference>
<organism evidence="9 10">
    <name type="scientific">Petrolisthes manimaculis</name>
    <dbReference type="NCBI Taxonomy" id="1843537"/>
    <lineage>
        <taxon>Eukaryota</taxon>
        <taxon>Metazoa</taxon>
        <taxon>Ecdysozoa</taxon>
        <taxon>Arthropoda</taxon>
        <taxon>Crustacea</taxon>
        <taxon>Multicrustacea</taxon>
        <taxon>Malacostraca</taxon>
        <taxon>Eumalacostraca</taxon>
        <taxon>Eucarida</taxon>
        <taxon>Decapoda</taxon>
        <taxon>Pleocyemata</taxon>
        <taxon>Anomura</taxon>
        <taxon>Galatheoidea</taxon>
        <taxon>Porcellanidae</taxon>
        <taxon>Petrolisthes</taxon>
    </lineage>
</organism>
<dbReference type="InterPro" id="IPR006565">
    <property type="entry name" value="BTP"/>
</dbReference>
<keyword evidence="10" id="KW-1185">Reference proteome</keyword>
<evidence type="ECO:0000256" key="2">
    <source>
        <dbReference type="ARBA" id="ARBA00008767"/>
    </source>
</evidence>
<feature type="compositionally biased region" description="Basic residues" evidence="7">
    <location>
        <begin position="282"/>
        <end position="291"/>
    </location>
</feature>
<dbReference type="GO" id="GO:0046982">
    <property type="term" value="F:protein heterodimerization activity"/>
    <property type="evidence" value="ECO:0007669"/>
    <property type="project" value="InterPro"/>
</dbReference>
<evidence type="ECO:0000256" key="1">
    <source>
        <dbReference type="ARBA" id="ARBA00004123"/>
    </source>
</evidence>
<name>A0AAE1Q5G4_9EUCA</name>
<comment type="similarity">
    <text evidence="2">Belongs to the TAF8 family.</text>
</comment>
<dbReference type="Proteomes" id="UP001292094">
    <property type="component" value="Unassembled WGS sequence"/>
</dbReference>
<comment type="caution">
    <text evidence="9">The sequence shown here is derived from an EMBL/GenBank/DDBJ whole genome shotgun (WGS) entry which is preliminary data.</text>
</comment>
<protein>
    <recommendedName>
        <fullName evidence="3">Transcription initiation factor TFIID subunit 8</fullName>
    </recommendedName>
</protein>
<proteinExistence type="inferred from homology"/>
<evidence type="ECO:0000259" key="8">
    <source>
        <dbReference type="SMART" id="SM00576"/>
    </source>
</evidence>
<dbReference type="GO" id="GO:0006367">
    <property type="term" value="P:transcription initiation at RNA polymerase II promoter"/>
    <property type="evidence" value="ECO:0007669"/>
    <property type="project" value="TreeGrafter"/>
</dbReference>
<dbReference type="Gene3D" id="1.10.20.10">
    <property type="entry name" value="Histone, subunit A"/>
    <property type="match status" value="1"/>
</dbReference>
<dbReference type="CDD" id="cd08049">
    <property type="entry name" value="TAF8"/>
    <property type="match status" value="1"/>
</dbReference>
<dbReference type="InterPro" id="IPR009072">
    <property type="entry name" value="Histone-fold"/>
</dbReference>
<dbReference type="PANTHER" id="PTHR46469:SF1">
    <property type="entry name" value="TRANSCRIPTION INITIATION FACTOR TFIID SUBUNIT 8"/>
    <property type="match status" value="1"/>
</dbReference>
<keyword evidence="5" id="KW-0804">Transcription</keyword>
<accession>A0AAE1Q5G4</accession>
<dbReference type="Pfam" id="PF07524">
    <property type="entry name" value="Bromo_TP"/>
    <property type="match status" value="1"/>
</dbReference>
<evidence type="ECO:0000256" key="4">
    <source>
        <dbReference type="ARBA" id="ARBA00023015"/>
    </source>
</evidence>
<dbReference type="SMART" id="SM00576">
    <property type="entry name" value="BTP"/>
    <property type="match status" value="1"/>
</dbReference>
<dbReference type="CDD" id="cd22918">
    <property type="entry name" value="HFD_TAF8"/>
    <property type="match status" value="1"/>
</dbReference>
<dbReference type="Pfam" id="PF10406">
    <property type="entry name" value="TAF8_C"/>
    <property type="match status" value="1"/>
</dbReference>
<feature type="domain" description="Bromodomain associated" evidence="8">
    <location>
        <begin position="32"/>
        <end position="108"/>
    </location>
</feature>
<dbReference type="EMBL" id="JAWZYT010000682">
    <property type="protein sequence ID" value="KAK4320243.1"/>
    <property type="molecule type" value="Genomic_DNA"/>
</dbReference>
<dbReference type="GO" id="GO:0005669">
    <property type="term" value="C:transcription factor TFIID complex"/>
    <property type="evidence" value="ECO:0007669"/>
    <property type="project" value="InterPro"/>
</dbReference>
<evidence type="ECO:0000313" key="9">
    <source>
        <dbReference type="EMBL" id="KAK4320243.1"/>
    </source>
</evidence>
<feature type="region of interest" description="Disordered" evidence="7">
    <location>
        <begin position="237"/>
        <end position="291"/>
    </location>
</feature>
<dbReference type="PANTHER" id="PTHR46469">
    <property type="entry name" value="TRANSCRIPTION INITIATION FACTOR TFIID SUBUNIT 8"/>
    <property type="match status" value="1"/>
</dbReference>
<sequence>MEVIICETLHTQPKVLTMAAIPSSTVESGTTIDPRRKTLATAVSAILQEAGFFAFEKAALGTLTEMLQSLLCEIGRSSKQFSEQALRTVPVVGDVVMALLELGINVTSVQAYKQRLSNRMAVSTPAQQVDMKQHSVLQVGDKKPHPFHIPDHLPPFPDTHTYCFSHSYKQPVTEYEAIREKAAAQKKDIERALTKFAAKTSDTQTLFLTDDKEFMLVGVKPNPKAYLDALMPRDQVFEEEEERTRRKKRKAAQEEADQQEEKDKLNDSQEGELDNPYLRPVKMPRKPKVKK</sequence>
<comment type="subcellular location">
    <subcellularLocation>
        <location evidence="1">Nucleus</location>
    </subcellularLocation>
</comment>
<evidence type="ECO:0000256" key="7">
    <source>
        <dbReference type="SAM" id="MobiDB-lite"/>
    </source>
</evidence>
<evidence type="ECO:0000256" key="3">
    <source>
        <dbReference type="ARBA" id="ARBA00017307"/>
    </source>
</evidence>
<evidence type="ECO:0000313" key="10">
    <source>
        <dbReference type="Proteomes" id="UP001292094"/>
    </source>
</evidence>
<reference evidence="9" key="1">
    <citation type="submission" date="2023-11" db="EMBL/GenBank/DDBJ databases">
        <title>Genome assemblies of two species of porcelain crab, Petrolisthes cinctipes and Petrolisthes manimaculis (Anomura: Porcellanidae).</title>
        <authorList>
            <person name="Angst P."/>
        </authorList>
    </citation>
    <scope>NUCLEOTIDE SEQUENCE</scope>
    <source>
        <strain evidence="9">PB745_02</strain>
        <tissue evidence="9">Gill</tissue>
    </source>
</reference>
<keyword evidence="6" id="KW-0539">Nucleus</keyword>
<dbReference type="InterPro" id="IPR037818">
    <property type="entry name" value="TAF8"/>
</dbReference>
<evidence type="ECO:0000256" key="5">
    <source>
        <dbReference type="ARBA" id="ARBA00023163"/>
    </source>
</evidence>
<dbReference type="AlphaFoldDB" id="A0AAE1Q5G4"/>
<gene>
    <name evidence="9" type="ORF">Pmani_008894</name>
</gene>
<evidence type="ECO:0000256" key="6">
    <source>
        <dbReference type="ARBA" id="ARBA00023242"/>
    </source>
</evidence>
<keyword evidence="4" id="KW-0805">Transcription regulation</keyword>